<dbReference type="PROSITE" id="PS00518">
    <property type="entry name" value="ZF_RING_1"/>
    <property type="match status" value="1"/>
</dbReference>
<dbReference type="Pfam" id="PF00628">
    <property type="entry name" value="PHD"/>
    <property type="match status" value="1"/>
</dbReference>
<feature type="compositionally biased region" description="Low complexity" evidence="5">
    <location>
        <begin position="597"/>
        <end position="624"/>
    </location>
</feature>
<feature type="compositionally biased region" description="Basic and acidic residues" evidence="5">
    <location>
        <begin position="1"/>
        <end position="14"/>
    </location>
</feature>
<dbReference type="CDD" id="cd15545">
    <property type="entry name" value="PHD_BAZ2A_like"/>
    <property type="match status" value="1"/>
</dbReference>
<dbReference type="PROSITE" id="PS50016">
    <property type="entry name" value="ZF_PHD_2"/>
    <property type="match status" value="1"/>
</dbReference>
<dbReference type="PROSITE" id="PS50089">
    <property type="entry name" value="ZF_RING_2"/>
    <property type="match status" value="1"/>
</dbReference>
<feature type="compositionally biased region" description="Polar residues" evidence="5">
    <location>
        <begin position="775"/>
        <end position="784"/>
    </location>
</feature>
<evidence type="ECO:0000256" key="2">
    <source>
        <dbReference type="ARBA" id="ARBA00022771"/>
    </source>
</evidence>
<feature type="domain" description="RING-type" evidence="7">
    <location>
        <begin position="375"/>
        <end position="419"/>
    </location>
</feature>
<dbReference type="Gene3D" id="3.30.40.10">
    <property type="entry name" value="Zinc/RING finger domain, C3HC4 (zinc finger)"/>
    <property type="match status" value="2"/>
</dbReference>
<accession>A0A976MD21</accession>
<keyword evidence="1" id="KW-0479">Metal-binding</keyword>
<protein>
    <submittedName>
        <fullName evidence="8">Requim, req/dpf2</fullName>
    </submittedName>
</protein>
<evidence type="ECO:0000256" key="5">
    <source>
        <dbReference type="SAM" id="MobiDB-lite"/>
    </source>
</evidence>
<evidence type="ECO:0000313" key="9">
    <source>
        <dbReference type="Proteomes" id="UP000244811"/>
    </source>
</evidence>
<dbReference type="SUPFAM" id="SSF57903">
    <property type="entry name" value="FYVE/PHD zinc finger"/>
    <property type="match status" value="1"/>
</dbReference>
<organism evidence="8 9">
    <name type="scientific">Theileria orientalis</name>
    <dbReference type="NCBI Taxonomy" id="68886"/>
    <lineage>
        <taxon>Eukaryota</taxon>
        <taxon>Sar</taxon>
        <taxon>Alveolata</taxon>
        <taxon>Apicomplexa</taxon>
        <taxon>Aconoidasida</taxon>
        <taxon>Piroplasmida</taxon>
        <taxon>Theileriidae</taxon>
        <taxon>Theileria</taxon>
    </lineage>
</organism>
<dbReference type="Proteomes" id="UP000244811">
    <property type="component" value="Chromosome 4"/>
</dbReference>
<evidence type="ECO:0000256" key="3">
    <source>
        <dbReference type="ARBA" id="ARBA00022833"/>
    </source>
</evidence>
<dbReference type="PANTHER" id="PTHR12618:SF20">
    <property type="entry name" value="PHD AND RING FINGER DOMAIN-CONTAINING PROTEIN 1"/>
    <property type="match status" value="1"/>
</dbReference>
<reference evidence="8" key="1">
    <citation type="submission" date="2022-07" db="EMBL/GenBank/DDBJ databases">
        <title>Evaluation of T. orientalis genome assembly methods using nanopore sequencing and analysis of variation between genomes.</title>
        <authorList>
            <person name="Yam J."/>
            <person name="Micallef M.L."/>
            <person name="Liu M."/>
            <person name="Djordjevic S.P."/>
            <person name="Bogema D.R."/>
            <person name="Jenkins C."/>
        </authorList>
    </citation>
    <scope>NUCLEOTIDE SEQUENCE</scope>
    <source>
        <strain evidence="8">Goon Nure</strain>
    </source>
</reference>
<feature type="compositionally biased region" description="Low complexity" evidence="5">
    <location>
        <begin position="996"/>
        <end position="1012"/>
    </location>
</feature>
<dbReference type="PANTHER" id="PTHR12618">
    <property type="entry name" value="PHD AND RING FINGER DOMAIN-CONTAINING PROTEIN 1"/>
    <property type="match status" value="1"/>
</dbReference>
<dbReference type="SUPFAM" id="SSF57850">
    <property type="entry name" value="RING/U-box"/>
    <property type="match status" value="1"/>
</dbReference>
<dbReference type="InterPro" id="IPR047157">
    <property type="entry name" value="PHRF1/Atg35"/>
</dbReference>
<evidence type="ECO:0000256" key="1">
    <source>
        <dbReference type="ARBA" id="ARBA00022723"/>
    </source>
</evidence>
<dbReference type="InterPro" id="IPR019786">
    <property type="entry name" value="Zinc_finger_PHD-type_CS"/>
</dbReference>
<evidence type="ECO:0000256" key="4">
    <source>
        <dbReference type="PROSITE-ProRule" id="PRU00175"/>
    </source>
</evidence>
<dbReference type="EMBL" id="CP056072">
    <property type="protein sequence ID" value="UKK02404.2"/>
    <property type="molecule type" value="Genomic_DNA"/>
</dbReference>
<dbReference type="SMART" id="SM00184">
    <property type="entry name" value="RING"/>
    <property type="match status" value="2"/>
</dbReference>
<dbReference type="GO" id="GO:0008270">
    <property type="term" value="F:zinc ion binding"/>
    <property type="evidence" value="ECO:0007669"/>
    <property type="project" value="UniProtKB-KW"/>
</dbReference>
<feature type="region of interest" description="Disordered" evidence="5">
    <location>
        <begin position="1"/>
        <end position="66"/>
    </location>
</feature>
<dbReference type="InterPro" id="IPR001965">
    <property type="entry name" value="Znf_PHD"/>
</dbReference>
<feature type="compositionally biased region" description="Polar residues" evidence="5">
    <location>
        <begin position="327"/>
        <end position="361"/>
    </location>
</feature>
<feature type="region of interest" description="Disordered" evidence="5">
    <location>
        <begin position="752"/>
        <end position="784"/>
    </location>
</feature>
<gene>
    <name evidence="8" type="ORF">MACK_002496</name>
</gene>
<feature type="compositionally biased region" description="Polar residues" evidence="5">
    <location>
        <begin position="1013"/>
        <end position="1026"/>
    </location>
</feature>
<feature type="region of interest" description="Disordered" evidence="5">
    <location>
        <begin position="315"/>
        <end position="368"/>
    </location>
</feature>
<keyword evidence="3" id="KW-0862">Zinc</keyword>
<proteinExistence type="predicted"/>
<dbReference type="AlphaFoldDB" id="A0A976MD21"/>
<sequence>MTSLRYFKDEKPEYDPYTQEGTKVSESADSSDSQVNRRETMVNGSENLDEPPNDNEEPHTNYSPNITELFNDLDDDLLYSIDEYLHNGGIKRGFDMVFDDLDETLRKSDCSLTGKRVKRKIKKENDGATTSSGVDKDGSDGDGGNTVAEATGSSWLKKLSKISTGDNSLEEDDVIYITDTTPPKFSDNTTSIDTTFTSGGTVPASLNHEEDLPIKKSRLKIIPDSQRYTSSDNGLVKDEFGFTSEIGASAIKRSCSNTCDHTTCNCSHHHGCQVGCGVCGVDLTGGLFGTSGNNSNGAPGASGITSTMLSTSMDDKSTYGVGEDQHSNVATPRNKFPQSSVANRTNVGSTSGVRTNLSGSYDSDSSEEEEDVDECIICSESMKSELKNEIGVLDVCNHIFCFKCIKMWSDRANLCPLCKREFAHIRKVNLYNIQDLIEKYYLLTNAGTTVSAGIGGNGTVGGSVEVTGIIGGPTSSVDRRENKYWKERRLRCIRKNKISKLKKIISEKINWFDLIPSLKVKVAKKKLQEEEDEGCAICGNDDNWPQLLLCDNCDKGYHMYCLDPPLTEVPANNWYCEQCSNEEVRNMSGEAYDLRRGSAGSGSRSGTTRGRGNRRQNNSNTESTRASRRSTRARTSSRSFLESLLQNQADDIDFRSIGGRSGSGIVSRASLENLIRDSIITISSTMSSPRTHSLNTMIATGTRSRRQTAESQSLEEELRTNLLSQVYMGLNRSMPNATRRATTALRNSIIRRANRTRRNSEMERARSKRGRKSRVSTSRADTSDEISSIPVTIESSLSGRGERFNSMSETINRIDTIEETVRGRSTSITNSILTRDFNPDRVQRNISTALRNNGTRISPYSRIGSDDATTESIKATVKGRLRRFNFNTKNVDQLIQESLESIDNYLAVNTVPTVDIDSISATTSTSTSAFNRVSTLTSAANTLSVPTDVSTATSIPSNTNSAWNAGIADVTGPRSINYPTAITNTTSSTLTNAAATGTTFTTNGNTTGPDGTKANNTTEVRGSMSNTRGNVVDELRKGDIDLLLSDKAIRENITSDNTGPNITSREGTEITQSSDTVARKEKKYTSFIYRYKTITSDDHATSRTESSKQEPYINGKTVKYLF</sequence>
<evidence type="ECO:0000259" key="6">
    <source>
        <dbReference type="PROSITE" id="PS50016"/>
    </source>
</evidence>
<dbReference type="InterPro" id="IPR001841">
    <property type="entry name" value="Znf_RING"/>
</dbReference>
<evidence type="ECO:0000259" key="7">
    <source>
        <dbReference type="PROSITE" id="PS50089"/>
    </source>
</evidence>
<feature type="region of interest" description="Disordered" evidence="5">
    <location>
        <begin position="996"/>
        <end position="1026"/>
    </location>
</feature>
<dbReference type="InterPro" id="IPR019787">
    <property type="entry name" value="Znf_PHD-finger"/>
</dbReference>
<dbReference type="InterPro" id="IPR017907">
    <property type="entry name" value="Znf_RING_CS"/>
</dbReference>
<keyword evidence="2 4" id="KW-0863">Zinc-finger</keyword>
<feature type="region of interest" description="Disordered" evidence="5">
    <location>
        <begin position="592"/>
        <end position="639"/>
    </location>
</feature>
<dbReference type="PROSITE" id="PS01359">
    <property type="entry name" value="ZF_PHD_1"/>
    <property type="match status" value="1"/>
</dbReference>
<feature type="domain" description="PHD-type" evidence="6">
    <location>
        <begin position="532"/>
        <end position="582"/>
    </location>
</feature>
<evidence type="ECO:0000313" key="8">
    <source>
        <dbReference type="EMBL" id="UKK02404.2"/>
    </source>
</evidence>
<feature type="region of interest" description="Disordered" evidence="5">
    <location>
        <begin position="123"/>
        <end position="148"/>
    </location>
</feature>
<feature type="compositionally biased region" description="Polar residues" evidence="5">
    <location>
        <begin position="19"/>
        <end position="34"/>
    </location>
</feature>
<name>A0A976MD21_THEOR</name>
<dbReference type="InterPro" id="IPR011011">
    <property type="entry name" value="Znf_FYVE_PHD"/>
</dbReference>
<dbReference type="InterPro" id="IPR013083">
    <property type="entry name" value="Znf_RING/FYVE/PHD"/>
</dbReference>
<dbReference type="Pfam" id="PF13639">
    <property type="entry name" value="zf-RING_2"/>
    <property type="match status" value="1"/>
</dbReference>
<dbReference type="SMART" id="SM00249">
    <property type="entry name" value="PHD"/>
    <property type="match status" value="1"/>
</dbReference>
<feature type="region of interest" description="Disordered" evidence="5">
    <location>
        <begin position="1053"/>
        <end position="1075"/>
    </location>
</feature>